<evidence type="ECO:0000313" key="1">
    <source>
        <dbReference type="EMBL" id="EWT06173.1"/>
    </source>
</evidence>
<evidence type="ECO:0000313" key="2">
    <source>
        <dbReference type="Proteomes" id="UP000019494"/>
    </source>
</evidence>
<gene>
    <name evidence="1" type="ORF">N864_23705</name>
</gene>
<organism evidence="1 2">
    <name type="scientific">Intrasporangium chromatireducens Q5-1</name>
    <dbReference type="NCBI Taxonomy" id="584657"/>
    <lineage>
        <taxon>Bacteria</taxon>
        <taxon>Bacillati</taxon>
        <taxon>Actinomycetota</taxon>
        <taxon>Actinomycetes</taxon>
        <taxon>Micrococcales</taxon>
        <taxon>Intrasporangiaceae</taxon>
        <taxon>Intrasporangium</taxon>
    </lineage>
</organism>
<accession>W9GMX4</accession>
<sequence length="363" mass="38773">MQQQKISLSGPPDLLAVLPYHLGFHPTRSVVVVCLHQKQLGLVARYDAVSELSAAAAVAASVLPVLRREAPSGVMLIGYEEEPGESAPLSEAIAAGLALERISLIDRIVVRGDRWTGLMCTCCPDEPVPAPHEVGAVATYVGLGRAALASRDELAATIRPSTPAPPGLCEAIDAWVDEVVDGDRLLAAVHPPGSGLHRPITWADYCLAVWADFLAGHFDDRAVPERQLCLLLGSLRHRSLRDGIIAVLCPGSLELDLLDSRLVALLDDHLEPVLEDLEDEEASDEDLRAMLRSRLERLCRLAPDAHAAPILTVTGAQAWFDGDGAGARVAIDRALEVEPGHVLARLVEQLLDLGVRPPGCTAA</sequence>
<comment type="caution">
    <text evidence="1">The sequence shown here is derived from an EMBL/GenBank/DDBJ whole genome shotgun (WGS) entry which is preliminary data.</text>
</comment>
<dbReference type="AlphaFoldDB" id="W9GMX4"/>
<dbReference type="Proteomes" id="UP000019494">
    <property type="component" value="Unassembled WGS sequence"/>
</dbReference>
<name>W9GMX4_9MICO</name>
<dbReference type="EMBL" id="AWQS01000062">
    <property type="protein sequence ID" value="EWT06173.1"/>
    <property type="molecule type" value="Genomic_DNA"/>
</dbReference>
<dbReference type="OrthoDB" id="4954868at2"/>
<dbReference type="RefSeq" id="WP_034715912.1">
    <property type="nucleotide sequence ID" value="NZ_AWQS01000062.1"/>
</dbReference>
<dbReference type="Pfam" id="PF13830">
    <property type="entry name" value="DUF4192"/>
    <property type="match status" value="1"/>
</dbReference>
<proteinExistence type="predicted"/>
<protein>
    <recommendedName>
        <fullName evidence="3">DUF4192 domain-containing protein</fullName>
    </recommendedName>
</protein>
<reference evidence="2" key="1">
    <citation type="submission" date="2013-08" db="EMBL/GenBank/DDBJ databases">
        <title>Intrasporangium oryzae NRRL B-24470.</title>
        <authorList>
            <person name="Liu H."/>
            <person name="Wang G."/>
        </authorList>
    </citation>
    <scope>NUCLEOTIDE SEQUENCE [LARGE SCALE GENOMIC DNA]</scope>
    <source>
        <strain evidence="2">Q5-1</strain>
    </source>
</reference>
<evidence type="ECO:0008006" key="3">
    <source>
        <dbReference type="Google" id="ProtNLM"/>
    </source>
</evidence>
<dbReference type="InterPro" id="IPR025447">
    <property type="entry name" value="DUF4192"/>
</dbReference>
<keyword evidence="2" id="KW-1185">Reference proteome</keyword>